<dbReference type="InterPro" id="IPR025113">
    <property type="entry name" value="TRL-like"/>
</dbReference>
<gene>
    <name evidence="2" type="ORF">NO1_1161</name>
</gene>
<dbReference type="EMBL" id="BGZN01000023">
    <property type="protein sequence ID" value="GBR73891.1"/>
    <property type="molecule type" value="Genomic_DNA"/>
</dbReference>
<dbReference type="Proteomes" id="UP000269352">
    <property type="component" value="Unassembled WGS sequence"/>
</dbReference>
<organism evidence="2 3">
    <name type="scientific">Termititenax aidoneus</name>
    <dbReference type="NCBI Taxonomy" id="2218524"/>
    <lineage>
        <taxon>Bacteria</taxon>
        <taxon>Bacillati</taxon>
        <taxon>Candidatus Margulisiibacteriota</taxon>
        <taxon>Candidatus Termititenacia</taxon>
        <taxon>Candidatus Termititenacales</taxon>
        <taxon>Candidatus Termititenacaceae</taxon>
        <taxon>Candidatus Termititenax</taxon>
    </lineage>
</organism>
<comment type="caution">
    <text evidence="2">The sequence shown here is derived from an EMBL/GenBank/DDBJ whole genome shotgun (WGS) entry which is preliminary data.</text>
</comment>
<evidence type="ECO:0000313" key="3">
    <source>
        <dbReference type="Proteomes" id="UP000269352"/>
    </source>
</evidence>
<dbReference type="AlphaFoldDB" id="A0A388TBY2"/>
<evidence type="ECO:0000313" key="2">
    <source>
        <dbReference type="EMBL" id="GBR73891.1"/>
    </source>
</evidence>
<name>A0A388TBY2_TERA1</name>
<dbReference type="Pfam" id="PF13146">
    <property type="entry name" value="TRL"/>
    <property type="match status" value="1"/>
</dbReference>
<proteinExistence type="predicted"/>
<accession>A0A388TBY2</accession>
<sequence>MPLRKTFIVLLLIAGLVSAANIVNTTLPLDAEKKVASGELKKGESYSGSYLGLITYGDASIKAAAENGGIKNIVYVDRKESSFVFLNLLGVAKYKTIVYGY</sequence>
<reference evidence="2 3" key="1">
    <citation type="journal article" date="2019" name="ISME J.">
        <title>Genome analyses of uncultured TG2/ZB3 bacteria in 'Margulisbacteria' specifically attached to ectosymbiotic spirochetes of protists in the termite gut.</title>
        <authorList>
            <person name="Utami Y.D."/>
            <person name="Kuwahara H."/>
            <person name="Igai K."/>
            <person name="Murakami T."/>
            <person name="Sugaya K."/>
            <person name="Morikawa T."/>
            <person name="Nagura Y."/>
            <person name="Yuki M."/>
            <person name="Deevong P."/>
            <person name="Inoue T."/>
            <person name="Kihara K."/>
            <person name="Lo N."/>
            <person name="Yamada A."/>
            <person name="Ohkuma M."/>
            <person name="Hongoh Y."/>
        </authorList>
    </citation>
    <scope>NUCLEOTIDE SEQUENCE [LARGE SCALE GENOMIC DNA]</scope>
    <source>
        <strain evidence="2">NkOx7-01</strain>
    </source>
</reference>
<keyword evidence="3" id="KW-1185">Reference proteome</keyword>
<evidence type="ECO:0000256" key="1">
    <source>
        <dbReference type="SAM" id="SignalP"/>
    </source>
</evidence>
<protein>
    <submittedName>
        <fullName evidence="2">TRL super family protein</fullName>
    </submittedName>
</protein>
<feature type="signal peptide" evidence="1">
    <location>
        <begin position="1"/>
        <end position="19"/>
    </location>
</feature>
<keyword evidence="1" id="KW-0732">Signal</keyword>
<feature type="chain" id="PRO_5017379985" evidence="1">
    <location>
        <begin position="20"/>
        <end position="101"/>
    </location>
</feature>